<evidence type="ECO:0000259" key="10">
    <source>
        <dbReference type="PROSITE" id="PS51123"/>
    </source>
</evidence>
<comment type="subcellular location">
    <subcellularLocation>
        <location evidence="1">Cell membrane</location>
        <topology evidence="1">Single-pass membrane protein</topology>
    </subcellularLocation>
    <subcellularLocation>
        <location evidence="2">Cell outer membrane</location>
    </subcellularLocation>
</comment>
<comment type="similarity">
    <text evidence="3">Belongs to the MotB family.</text>
</comment>
<evidence type="ECO:0000256" key="8">
    <source>
        <dbReference type="PROSITE-ProRule" id="PRU00473"/>
    </source>
</evidence>
<evidence type="ECO:0000256" key="5">
    <source>
        <dbReference type="ARBA" id="ARBA00022692"/>
    </source>
</evidence>
<dbReference type="Proteomes" id="UP000063718">
    <property type="component" value="Unassembled WGS sequence"/>
</dbReference>
<reference evidence="11" key="1">
    <citation type="journal article" date="2014" name="Gene">
        <title>Genome-guided analysis of transformation efficiency and carbon dioxide assimilation by Moorella thermoacetica Y72.</title>
        <authorList>
            <person name="Tsukahara K."/>
            <person name="Kita A."/>
            <person name="Nakashimada Y."/>
            <person name="Hoshino T."/>
            <person name="Murakami K."/>
        </authorList>
    </citation>
    <scope>NUCLEOTIDE SEQUENCE [LARGE SCALE GENOMIC DNA]</scope>
    <source>
        <strain evidence="11">Y72</strain>
    </source>
</reference>
<sequence length="256" mass="29126">MAVKKWQKKPEEGAPTWMITYSDLMTQLVVFFVLLFSFSVINQQKFQQFIASYQGMGILDGGVSPIVETEPAPSNYPENLQTPEAAVALARAQEMMQTYQTVKNFLTANGLESEVEVRYEDRGIALDIKERILFDSGRADLKPEARQLLDKLSGLLSRLPNEVKVEGYTDNRPIHTVQFPTNWELSTARAARVVRYFIEEHHLQPDRFMAIGYGEYHPLYPNDSPEHMAENRRVVLLLGVTGSQQTQGKEVYKNAP</sequence>
<keyword evidence="4" id="KW-1003">Cell membrane</keyword>
<gene>
    <name evidence="11" type="ORF">MTY_1835</name>
</gene>
<dbReference type="Pfam" id="PF13677">
    <property type="entry name" value="MotB_plug"/>
    <property type="match status" value="1"/>
</dbReference>
<evidence type="ECO:0000256" key="1">
    <source>
        <dbReference type="ARBA" id="ARBA00004162"/>
    </source>
</evidence>
<dbReference type="InterPro" id="IPR050330">
    <property type="entry name" value="Bact_OuterMem_StrucFunc"/>
</dbReference>
<proteinExistence type="inferred from homology"/>
<keyword evidence="6 9" id="KW-1133">Transmembrane helix</keyword>
<dbReference type="SUPFAM" id="SSF103088">
    <property type="entry name" value="OmpA-like"/>
    <property type="match status" value="1"/>
</dbReference>
<dbReference type="PANTHER" id="PTHR30329">
    <property type="entry name" value="STATOR ELEMENT OF FLAGELLAR MOTOR COMPLEX"/>
    <property type="match status" value="1"/>
</dbReference>
<dbReference type="InterPro" id="IPR006665">
    <property type="entry name" value="OmpA-like"/>
</dbReference>
<evidence type="ECO:0000256" key="6">
    <source>
        <dbReference type="ARBA" id="ARBA00022989"/>
    </source>
</evidence>
<dbReference type="GO" id="GO:0009279">
    <property type="term" value="C:cell outer membrane"/>
    <property type="evidence" value="ECO:0007669"/>
    <property type="project" value="UniProtKB-SubCell"/>
</dbReference>
<evidence type="ECO:0000256" key="9">
    <source>
        <dbReference type="SAM" id="Phobius"/>
    </source>
</evidence>
<dbReference type="PRINTS" id="PR01021">
    <property type="entry name" value="OMPADOMAIN"/>
</dbReference>
<dbReference type="InterPro" id="IPR025713">
    <property type="entry name" value="MotB-like_N_dom"/>
</dbReference>
<evidence type="ECO:0000256" key="7">
    <source>
        <dbReference type="ARBA" id="ARBA00023136"/>
    </source>
</evidence>
<protein>
    <submittedName>
        <fullName evidence="11">Flagellar motor protein</fullName>
    </submittedName>
</protein>
<dbReference type="AlphaFoldDB" id="A0A0S6UDG5"/>
<dbReference type="CDD" id="cd07185">
    <property type="entry name" value="OmpA_C-like"/>
    <property type="match status" value="1"/>
</dbReference>
<dbReference type="GO" id="GO:0005886">
    <property type="term" value="C:plasma membrane"/>
    <property type="evidence" value="ECO:0007669"/>
    <property type="project" value="UniProtKB-SubCell"/>
</dbReference>
<evidence type="ECO:0000256" key="4">
    <source>
        <dbReference type="ARBA" id="ARBA00022475"/>
    </source>
</evidence>
<dbReference type="RefSeq" id="WP_025774213.1">
    <property type="nucleotide sequence ID" value="NZ_DF238840.1"/>
</dbReference>
<dbReference type="PROSITE" id="PS51123">
    <property type="entry name" value="OMPA_2"/>
    <property type="match status" value="1"/>
</dbReference>
<dbReference type="InterPro" id="IPR036737">
    <property type="entry name" value="OmpA-like_sf"/>
</dbReference>
<name>A0A0S6UDG5_NEOTH</name>
<dbReference type="EMBL" id="DF238840">
    <property type="protein sequence ID" value="GAF26495.1"/>
    <property type="molecule type" value="Genomic_DNA"/>
</dbReference>
<evidence type="ECO:0000313" key="11">
    <source>
        <dbReference type="EMBL" id="GAF26495.1"/>
    </source>
</evidence>
<dbReference type="Gene3D" id="3.30.1330.60">
    <property type="entry name" value="OmpA-like domain"/>
    <property type="match status" value="1"/>
</dbReference>
<feature type="transmembrane region" description="Helical" evidence="9">
    <location>
        <begin position="21"/>
        <end position="41"/>
    </location>
</feature>
<keyword evidence="11" id="KW-0969">Cilium</keyword>
<evidence type="ECO:0000256" key="2">
    <source>
        <dbReference type="ARBA" id="ARBA00004442"/>
    </source>
</evidence>
<dbReference type="PANTHER" id="PTHR30329:SF16">
    <property type="entry name" value="CHEMOTAXIS MOTB PROTEIN"/>
    <property type="match status" value="1"/>
</dbReference>
<feature type="domain" description="OmpA-like" evidence="10">
    <location>
        <begin position="121"/>
        <end position="242"/>
    </location>
</feature>
<keyword evidence="5 9" id="KW-0812">Transmembrane</keyword>
<evidence type="ECO:0000256" key="3">
    <source>
        <dbReference type="ARBA" id="ARBA00008914"/>
    </source>
</evidence>
<dbReference type="InterPro" id="IPR006664">
    <property type="entry name" value="OMP_bac"/>
</dbReference>
<organism evidence="11">
    <name type="scientific">Moorella thermoacetica Y72</name>
    <dbReference type="NCBI Taxonomy" id="1325331"/>
    <lineage>
        <taxon>Bacteria</taxon>
        <taxon>Bacillati</taxon>
        <taxon>Bacillota</taxon>
        <taxon>Clostridia</taxon>
        <taxon>Neomoorellales</taxon>
        <taxon>Neomoorellaceae</taxon>
        <taxon>Neomoorella</taxon>
    </lineage>
</organism>
<keyword evidence="11" id="KW-0282">Flagellum</keyword>
<keyword evidence="11" id="KW-0966">Cell projection</keyword>
<keyword evidence="7 8" id="KW-0472">Membrane</keyword>
<dbReference type="Pfam" id="PF00691">
    <property type="entry name" value="OmpA"/>
    <property type="match status" value="1"/>
</dbReference>
<accession>A0A0S6UDG5</accession>